<proteinExistence type="predicted"/>
<feature type="region of interest" description="Disordered" evidence="8">
    <location>
        <begin position="1"/>
        <end position="32"/>
    </location>
</feature>
<dbReference type="InterPro" id="IPR008271">
    <property type="entry name" value="Ser/Thr_kinase_AS"/>
</dbReference>
<keyword evidence="4 7" id="KW-0547">Nucleotide-binding</keyword>
<dbReference type="InterPro" id="IPR011009">
    <property type="entry name" value="Kinase-like_dom_sf"/>
</dbReference>
<dbReference type="EC" id="2.7.11.1" evidence="1"/>
<dbReference type="CDD" id="cd14014">
    <property type="entry name" value="STKc_PknB_like"/>
    <property type="match status" value="1"/>
</dbReference>
<keyword evidence="3" id="KW-0808">Transferase</keyword>
<dbReference type="PANTHER" id="PTHR43289">
    <property type="entry name" value="MITOGEN-ACTIVATED PROTEIN KINASE KINASE KINASE 20-RELATED"/>
    <property type="match status" value="1"/>
</dbReference>
<evidence type="ECO:0000256" key="2">
    <source>
        <dbReference type="ARBA" id="ARBA00022527"/>
    </source>
</evidence>
<sequence length="514" mass="54104">MKIDATRSRSVGAREERAVQESGPEPGTGQQRLVGGRYRLLDELGRGGMGVVWRARDEVIGRDVALKELHPPETRDPEARAVSEERVLREVRTAGRLSDPGVVTVHDVLTGDGPTCIVMELVRAPTLAELVERDGPLPAAQVGALAEQLLSALDAAHRAGVVHRDVKPSNIMVCGDRVKLADFGIAQDREDPRLTSSGILVGSASFIAPERIRGADAAPASDLWSLGAVLFFALEGWMPYERPTTAATLHAVLTEAPRLSAPHGALGAVIIGLLVPDPDARLTAERVRALLAGTAGSGAEEPAHSVPGRVPGGTSRLPDPTRVRVPVRIRSRGRLIGAAALVGALLLGTAFALGRVSAAPDGGPEAMDPVLFYGEESELPAFELEAGQCGSGEVAAGAELTADAEADCAESHDFEVFTSGSPFGDDDVGYPGAEVLADYGAAFCASHFESDQIVFPGRDETLRFAALVPDEQRWDLKRGHAGSIDFTTDDEGSQQVHCVLYAADGSRLRTPATA</sequence>
<feature type="compositionally biased region" description="Basic and acidic residues" evidence="8">
    <location>
        <begin position="1"/>
        <end position="19"/>
    </location>
</feature>
<reference evidence="10" key="1">
    <citation type="submission" date="2020-10" db="EMBL/GenBank/DDBJ databases">
        <title>Diversity and distribution of actinomycetes associated with coral in the coast of Hainan.</title>
        <authorList>
            <person name="Li F."/>
        </authorList>
    </citation>
    <scope>NUCLEOTIDE SEQUENCE</scope>
    <source>
        <strain evidence="10">HNM0983</strain>
    </source>
</reference>
<dbReference type="SUPFAM" id="SSF56112">
    <property type="entry name" value="Protein kinase-like (PK-like)"/>
    <property type="match status" value="1"/>
</dbReference>
<feature type="binding site" evidence="7">
    <location>
        <position position="67"/>
    </location>
    <ligand>
        <name>ATP</name>
        <dbReference type="ChEBI" id="CHEBI:30616"/>
    </ligand>
</feature>
<dbReference type="SMART" id="SM00220">
    <property type="entry name" value="S_TKc"/>
    <property type="match status" value="1"/>
</dbReference>
<evidence type="ECO:0000256" key="5">
    <source>
        <dbReference type="ARBA" id="ARBA00022777"/>
    </source>
</evidence>
<gene>
    <name evidence="10" type="ORF">IQ251_07525</name>
</gene>
<keyword evidence="2 10" id="KW-0723">Serine/threonine-protein kinase</keyword>
<dbReference type="Gene3D" id="1.10.510.10">
    <property type="entry name" value="Transferase(Phosphotransferase) domain 1"/>
    <property type="match status" value="1"/>
</dbReference>
<dbReference type="PANTHER" id="PTHR43289:SF6">
    <property type="entry name" value="SERINE_THREONINE-PROTEIN KINASE NEKL-3"/>
    <property type="match status" value="1"/>
</dbReference>
<feature type="region of interest" description="Disordered" evidence="8">
    <location>
        <begin position="295"/>
        <end position="319"/>
    </location>
</feature>
<keyword evidence="11" id="KW-1185">Reference proteome</keyword>
<dbReference type="PROSITE" id="PS50011">
    <property type="entry name" value="PROTEIN_KINASE_DOM"/>
    <property type="match status" value="1"/>
</dbReference>
<dbReference type="GO" id="GO:0004674">
    <property type="term" value="F:protein serine/threonine kinase activity"/>
    <property type="evidence" value="ECO:0007669"/>
    <property type="project" value="UniProtKB-KW"/>
</dbReference>
<accession>A0A929B8N1</accession>
<keyword evidence="5 10" id="KW-0418">Kinase</keyword>
<evidence type="ECO:0000256" key="6">
    <source>
        <dbReference type="ARBA" id="ARBA00022840"/>
    </source>
</evidence>
<dbReference type="InterPro" id="IPR017441">
    <property type="entry name" value="Protein_kinase_ATP_BS"/>
</dbReference>
<feature type="domain" description="Protein kinase" evidence="9">
    <location>
        <begin position="38"/>
        <end position="291"/>
    </location>
</feature>
<keyword evidence="6 7" id="KW-0067">ATP-binding</keyword>
<evidence type="ECO:0000259" key="9">
    <source>
        <dbReference type="PROSITE" id="PS50011"/>
    </source>
</evidence>
<evidence type="ECO:0000256" key="1">
    <source>
        <dbReference type="ARBA" id="ARBA00012513"/>
    </source>
</evidence>
<comment type="caution">
    <text evidence="10">The sequence shown here is derived from an EMBL/GenBank/DDBJ whole genome shotgun (WGS) entry which is preliminary data.</text>
</comment>
<dbReference type="Gene3D" id="3.30.200.20">
    <property type="entry name" value="Phosphorylase Kinase, domain 1"/>
    <property type="match status" value="1"/>
</dbReference>
<evidence type="ECO:0000256" key="3">
    <source>
        <dbReference type="ARBA" id="ARBA00022679"/>
    </source>
</evidence>
<dbReference type="Proteomes" id="UP000598360">
    <property type="component" value="Unassembled WGS sequence"/>
</dbReference>
<evidence type="ECO:0000256" key="8">
    <source>
        <dbReference type="SAM" id="MobiDB-lite"/>
    </source>
</evidence>
<evidence type="ECO:0000313" key="10">
    <source>
        <dbReference type="EMBL" id="MBE9374296.1"/>
    </source>
</evidence>
<dbReference type="PROSITE" id="PS00108">
    <property type="entry name" value="PROTEIN_KINASE_ST"/>
    <property type="match status" value="1"/>
</dbReference>
<dbReference type="PROSITE" id="PS00107">
    <property type="entry name" value="PROTEIN_KINASE_ATP"/>
    <property type="match status" value="1"/>
</dbReference>
<dbReference type="EMBL" id="JADEYC010000012">
    <property type="protein sequence ID" value="MBE9374296.1"/>
    <property type="molecule type" value="Genomic_DNA"/>
</dbReference>
<protein>
    <recommendedName>
        <fullName evidence="1">non-specific serine/threonine protein kinase</fullName>
        <ecNumber evidence="1">2.7.11.1</ecNumber>
    </recommendedName>
</protein>
<evidence type="ECO:0000256" key="4">
    <source>
        <dbReference type="ARBA" id="ARBA00022741"/>
    </source>
</evidence>
<evidence type="ECO:0000313" key="11">
    <source>
        <dbReference type="Proteomes" id="UP000598360"/>
    </source>
</evidence>
<organism evidence="10 11">
    <name type="scientific">Saccharopolyspora montiporae</name>
    <dbReference type="NCBI Taxonomy" id="2781240"/>
    <lineage>
        <taxon>Bacteria</taxon>
        <taxon>Bacillati</taxon>
        <taxon>Actinomycetota</taxon>
        <taxon>Actinomycetes</taxon>
        <taxon>Pseudonocardiales</taxon>
        <taxon>Pseudonocardiaceae</taxon>
        <taxon>Saccharopolyspora</taxon>
    </lineage>
</organism>
<dbReference type="Pfam" id="PF00069">
    <property type="entry name" value="Pkinase"/>
    <property type="match status" value="1"/>
</dbReference>
<evidence type="ECO:0000256" key="7">
    <source>
        <dbReference type="PROSITE-ProRule" id="PRU10141"/>
    </source>
</evidence>
<name>A0A929B8N1_9PSEU</name>
<dbReference type="InterPro" id="IPR000719">
    <property type="entry name" value="Prot_kinase_dom"/>
</dbReference>
<dbReference type="GO" id="GO:0005524">
    <property type="term" value="F:ATP binding"/>
    <property type="evidence" value="ECO:0007669"/>
    <property type="project" value="UniProtKB-UniRule"/>
</dbReference>
<dbReference type="AlphaFoldDB" id="A0A929B8N1"/>